<gene>
    <name evidence="3" type="ORF">B5P24_00850</name>
</gene>
<feature type="transmembrane region" description="Helical" evidence="2">
    <location>
        <begin position="44"/>
        <end position="69"/>
    </location>
</feature>
<dbReference type="RefSeq" id="WP_094126107.1">
    <property type="nucleotide sequence ID" value="NZ_CP040788.1"/>
</dbReference>
<protein>
    <submittedName>
        <fullName evidence="3">Uncharacterized protein</fullName>
    </submittedName>
</protein>
<dbReference type="OrthoDB" id="5125903at2"/>
<organism evidence="3 4">
    <name type="scientific">Clavibacter tessellarius</name>
    <dbReference type="NCBI Taxonomy" id="31965"/>
    <lineage>
        <taxon>Bacteria</taxon>
        <taxon>Bacillati</taxon>
        <taxon>Actinomycetota</taxon>
        <taxon>Actinomycetes</taxon>
        <taxon>Micrococcales</taxon>
        <taxon>Microbacteriaceae</taxon>
        <taxon>Clavibacter</taxon>
    </lineage>
</organism>
<name>A0A225CAF0_9MICO</name>
<dbReference type="Proteomes" id="UP000215316">
    <property type="component" value="Unassembled WGS sequence"/>
</dbReference>
<accession>A0A225CAF0</accession>
<proteinExistence type="predicted"/>
<evidence type="ECO:0000256" key="2">
    <source>
        <dbReference type="SAM" id="Phobius"/>
    </source>
</evidence>
<dbReference type="EMBL" id="MZMQ01000001">
    <property type="protein sequence ID" value="OQJ61691.1"/>
    <property type="molecule type" value="Genomic_DNA"/>
</dbReference>
<feature type="transmembrane region" description="Helical" evidence="2">
    <location>
        <begin position="12"/>
        <end position="32"/>
    </location>
</feature>
<feature type="region of interest" description="Disordered" evidence="1">
    <location>
        <begin position="85"/>
        <end position="108"/>
    </location>
</feature>
<keyword evidence="2" id="KW-0472">Membrane</keyword>
<reference evidence="3" key="1">
    <citation type="submission" date="2017-08" db="EMBL/GenBank/DDBJ databases">
        <title>Genomes of multiple Clavibacter strains from different subspecies.</title>
        <authorList>
            <person name="Yuan X.-K."/>
            <person name="Li X.-S."/>
            <person name="Nie J."/>
            <person name="De Boer S.H."/>
        </authorList>
    </citation>
    <scope>NUCLEOTIDE SEQUENCE [LARGE SCALE GENOMIC DNA]</scope>
    <source>
        <strain evidence="3">ATCC 33566</strain>
    </source>
</reference>
<dbReference type="AlphaFoldDB" id="A0A225CAF0"/>
<keyword evidence="4" id="KW-1185">Reference proteome</keyword>
<evidence type="ECO:0000313" key="4">
    <source>
        <dbReference type="Proteomes" id="UP000215316"/>
    </source>
</evidence>
<keyword evidence="2" id="KW-0812">Transmembrane</keyword>
<feature type="compositionally biased region" description="Low complexity" evidence="1">
    <location>
        <begin position="95"/>
        <end position="108"/>
    </location>
</feature>
<evidence type="ECO:0000313" key="3">
    <source>
        <dbReference type="EMBL" id="OQJ61691.1"/>
    </source>
</evidence>
<keyword evidence="2" id="KW-1133">Transmembrane helix</keyword>
<evidence type="ECO:0000256" key="1">
    <source>
        <dbReference type="SAM" id="MobiDB-lite"/>
    </source>
</evidence>
<sequence>MAPHPRSTFRAQVEEALGGFAGIVGYLLFQVARRTEVRTEGDRVLVVVCAIGAGVCVVVLTVLVVRAAIRRMRAAREADVAALPEEGGRPEADVGRPGADAGRAAPRA</sequence>
<comment type="caution">
    <text evidence="3">The sequence shown here is derived from an EMBL/GenBank/DDBJ whole genome shotgun (WGS) entry which is preliminary data.</text>
</comment>